<accession>A0AAE4GDU7</accession>
<gene>
    <name evidence="1" type="ORF">RJN63_19900</name>
</gene>
<name>A0AAE4GDU7_9BURK</name>
<dbReference type="EMBL" id="JAVRAA010000011">
    <property type="protein sequence ID" value="MDT0339109.1"/>
    <property type="molecule type" value="Genomic_DNA"/>
</dbReference>
<organism evidence="1">
    <name type="scientific">Herbaspirillum huttiense subsp. nephrolepidis</name>
    <dbReference type="NCBI Taxonomy" id="3075126"/>
    <lineage>
        <taxon>Bacteria</taxon>
        <taxon>Pseudomonadati</taxon>
        <taxon>Pseudomonadota</taxon>
        <taxon>Betaproteobacteria</taxon>
        <taxon>Burkholderiales</taxon>
        <taxon>Oxalobacteraceae</taxon>
        <taxon>Herbaspirillum</taxon>
    </lineage>
</organism>
<sequence>MDKRSAKADCWFFDSPKNRQRFAIQGQLAYIQAVLLEGDTSVTGYEVEDERIELPEDNVSLRPTMTVYFRNGSFAWQDFRYEEDDPLKRIFVLRRSHAEQKGIPYSLVEEKVLRAKLIKFDNWQMLSAIINRTKSIDFLHLQREVFNLCRRFGRITCKGLLDAFPGEDPALIYASLAIALQAGALVSELDTELFNLDSELRSGSS</sequence>
<dbReference type="AlphaFoldDB" id="A0AAE4GDU7"/>
<reference evidence="1" key="1">
    <citation type="submission" date="2023-02" db="EMBL/GenBank/DDBJ databases">
        <title>Description of Herbaspirillum huttiense subsp. nephrolepsisexaltata and Herbaspirillum huttiense subsp. lycopersicon.</title>
        <authorList>
            <person name="Poudel M."/>
            <person name="Sharma A."/>
            <person name="Goss E."/>
            <person name="Tapia J.H."/>
            <person name="Harmon C.M."/>
            <person name="Jones J.B."/>
        </authorList>
    </citation>
    <scope>NUCLEOTIDE SEQUENCE</scope>
    <source>
        <strain evidence="1">NC40101</strain>
    </source>
</reference>
<evidence type="ECO:0000313" key="1">
    <source>
        <dbReference type="EMBL" id="MDT0339109.1"/>
    </source>
</evidence>
<comment type="caution">
    <text evidence="1">The sequence shown here is derived from an EMBL/GenBank/DDBJ whole genome shotgun (WGS) entry which is preliminary data.</text>
</comment>
<protein>
    <submittedName>
        <fullName evidence="1">Uncharacterized protein</fullName>
    </submittedName>
</protein>
<proteinExistence type="predicted"/>
<dbReference type="RefSeq" id="WP_311434932.1">
    <property type="nucleotide sequence ID" value="NZ_JBCGUI010000011.1"/>
</dbReference>